<dbReference type="RefSeq" id="WP_108918124.1">
    <property type="nucleotide sequence ID" value="NZ_BGJY01000009.1"/>
</dbReference>
<keyword evidence="1" id="KW-0805">Transcription regulation</keyword>
<comment type="caution">
    <text evidence="5">The sequence shown here is derived from an EMBL/GenBank/DDBJ whole genome shotgun (WGS) entry which is preliminary data.</text>
</comment>
<dbReference type="Proteomes" id="UP000245137">
    <property type="component" value="Unassembled WGS sequence"/>
</dbReference>
<dbReference type="SMART" id="SM00342">
    <property type="entry name" value="HTH_ARAC"/>
    <property type="match status" value="1"/>
</dbReference>
<dbReference type="PANTHER" id="PTHR47894">
    <property type="entry name" value="HTH-TYPE TRANSCRIPTIONAL REGULATOR GADX"/>
    <property type="match status" value="1"/>
</dbReference>
<dbReference type="Pfam" id="PF12833">
    <property type="entry name" value="HTH_18"/>
    <property type="match status" value="1"/>
</dbReference>
<dbReference type="InterPro" id="IPR009057">
    <property type="entry name" value="Homeodomain-like_sf"/>
</dbReference>
<dbReference type="EMBL" id="PUIV01000030">
    <property type="protein sequence ID" value="PWB93042.1"/>
    <property type="molecule type" value="Genomic_DNA"/>
</dbReference>
<dbReference type="PROSITE" id="PS01124">
    <property type="entry name" value="HTH_ARAC_FAMILY_2"/>
    <property type="match status" value="1"/>
</dbReference>
<feature type="domain" description="HTH araC/xylS-type" evidence="4">
    <location>
        <begin position="235"/>
        <end position="333"/>
    </location>
</feature>
<protein>
    <submittedName>
        <fullName evidence="5">AraC family transcriptional regulator</fullName>
    </submittedName>
</protein>
<dbReference type="OrthoDB" id="9805730at2"/>
<evidence type="ECO:0000256" key="2">
    <source>
        <dbReference type="ARBA" id="ARBA00023125"/>
    </source>
</evidence>
<evidence type="ECO:0000313" key="6">
    <source>
        <dbReference type="Proteomes" id="UP000245137"/>
    </source>
</evidence>
<dbReference type="GO" id="GO:0005829">
    <property type="term" value="C:cytosol"/>
    <property type="evidence" value="ECO:0007669"/>
    <property type="project" value="TreeGrafter"/>
</dbReference>
<reference evidence="5 6" key="1">
    <citation type="journal article" date="2018" name="Appl. Microbiol. Biotechnol.">
        <title>Co-cultivation of the strictly anaerobic methanogen Methanosarcina barkeri with aerobic methanotrophs in an oxygen-limited membrane bioreactor.</title>
        <authorList>
            <person name="In 't Zandt M.H."/>
            <person name="van den Bosch T.J.M."/>
            <person name="Rijkers R."/>
            <person name="van Kessel M.A.H.J."/>
            <person name="Jetten M.S.M."/>
            <person name="Welte C.U."/>
        </authorList>
    </citation>
    <scope>NUCLEOTIDE SEQUENCE [LARGE SCALE GENOMIC DNA]</scope>
    <source>
        <strain evidence="5 6">DSM 17706</strain>
    </source>
</reference>
<dbReference type="Pfam" id="PF12625">
    <property type="entry name" value="Arabinose_bd"/>
    <property type="match status" value="1"/>
</dbReference>
<dbReference type="GO" id="GO:0003700">
    <property type="term" value="F:DNA-binding transcription factor activity"/>
    <property type="evidence" value="ECO:0007669"/>
    <property type="project" value="InterPro"/>
</dbReference>
<keyword evidence="3" id="KW-0804">Transcription</keyword>
<dbReference type="PRINTS" id="PR00032">
    <property type="entry name" value="HTHARAC"/>
</dbReference>
<evidence type="ECO:0000259" key="4">
    <source>
        <dbReference type="PROSITE" id="PS01124"/>
    </source>
</evidence>
<dbReference type="InterPro" id="IPR032687">
    <property type="entry name" value="AraC-type_N"/>
</dbReference>
<keyword evidence="6" id="KW-1185">Reference proteome</keyword>
<evidence type="ECO:0000313" key="5">
    <source>
        <dbReference type="EMBL" id="PWB93042.1"/>
    </source>
</evidence>
<dbReference type="AlphaFoldDB" id="A0A2U1SN50"/>
<accession>A0A2U1SN50</accession>
<organism evidence="5 6">
    <name type="scientific">Methylosinus sporium</name>
    <dbReference type="NCBI Taxonomy" id="428"/>
    <lineage>
        <taxon>Bacteria</taxon>
        <taxon>Pseudomonadati</taxon>
        <taxon>Pseudomonadota</taxon>
        <taxon>Alphaproteobacteria</taxon>
        <taxon>Hyphomicrobiales</taxon>
        <taxon>Methylocystaceae</taxon>
        <taxon>Methylosinus</taxon>
    </lineage>
</organism>
<dbReference type="PANTHER" id="PTHR47894:SF4">
    <property type="entry name" value="HTH-TYPE TRANSCRIPTIONAL REGULATOR GADX"/>
    <property type="match status" value="1"/>
</dbReference>
<dbReference type="Gene3D" id="1.10.10.60">
    <property type="entry name" value="Homeodomain-like"/>
    <property type="match status" value="1"/>
</dbReference>
<evidence type="ECO:0000256" key="3">
    <source>
        <dbReference type="ARBA" id="ARBA00023163"/>
    </source>
</evidence>
<sequence>MRQTGYTRASTLGPIAEVVGGAGGSIERAFRRAELPLGLLESPDTLLPLRDHFRLLAAASRELADEAFAARLGRRTSIAGLGVYGKWVTRAPTLLDAIHRAGASLPHMLQSATRLVLRRQGEEAIWSYELDDPATEGRPQNEMLAVWYMIALVRHFAGAHWLPRRVMFGGLPTSARRSIGEQMGADIVLCDGPGSIVFDQRLLMAVNPRLGEGDGLGAHEIARIFDIPAPDDLPRKIAVLIELELLGGRPTLETIVRRAGLSKRTLQRRLGDLGLSYADLLRDTLQRRAIGLLRRPELSITEIAARLGYSDPAHFTRAFEQWSGLAPSRWRELARAAER</sequence>
<dbReference type="GO" id="GO:0000976">
    <property type="term" value="F:transcription cis-regulatory region binding"/>
    <property type="evidence" value="ECO:0007669"/>
    <property type="project" value="TreeGrafter"/>
</dbReference>
<dbReference type="InterPro" id="IPR018060">
    <property type="entry name" value="HTH_AraC"/>
</dbReference>
<evidence type="ECO:0000256" key="1">
    <source>
        <dbReference type="ARBA" id="ARBA00023015"/>
    </source>
</evidence>
<keyword evidence="2" id="KW-0238">DNA-binding</keyword>
<name>A0A2U1SN50_METSR</name>
<proteinExistence type="predicted"/>
<dbReference type="InterPro" id="IPR020449">
    <property type="entry name" value="Tscrpt_reg_AraC-type_HTH"/>
</dbReference>
<dbReference type="SUPFAM" id="SSF46689">
    <property type="entry name" value="Homeodomain-like"/>
    <property type="match status" value="1"/>
</dbReference>
<gene>
    <name evidence="5" type="ORF">C5689_15245</name>
</gene>